<dbReference type="Proteomes" id="UP000887565">
    <property type="component" value="Unplaced"/>
</dbReference>
<dbReference type="AlphaFoldDB" id="A0A915JP29"/>
<organism evidence="1 2">
    <name type="scientific">Romanomermis culicivorax</name>
    <name type="common">Nematode worm</name>
    <dbReference type="NCBI Taxonomy" id="13658"/>
    <lineage>
        <taxon>Eukaryota</taxon>
        <taxon>Metazoa</taxon>
        <taxon>Ecdysozoa</taxon>
        <taxon>Nematoda</taxon>
        <taxon>Enoplea</taxon>
        <taxon>Dorylaimia</taxon>
        <taxon>Mermithida</taxon>
        <taxon>Mermithoidea</taxon>
        <taxon>Mermithidae</taxon>
        <taxon>Romanomermis</taxon>
    </lineage>
</organism>
<accession>A0A915JP29</accession>
<evidence type="ECO:0000313" key="2">
    <source>
        <dbReference type="WBParaSite" id="nRc.2.0.1.t27853-RA"/>
    </source>
</evidence>
<keyword evidence="1" id="KW-1185">Reference proteome</keyword>
<proteinExistence type="predicted"/>
<sequence length="126" mass="14535">LLKCKNLKIAGKKLRAGKKFFCSVRPPRKKFLATALMLGIWLAKFPSQAQAEKNFLCHWHKFFGPLCQLTQISVHKKNAGMNKCERDRFAFENDDLHKSNETPTICLQDKFSVPRKKSRKISTVDI</sequence>
<reference evidence="2" key="1">
    <citation type="submission" date="2022-11" db="UniProtKB">
        <authorList>
            <consortium name="WormBaseParasite"/>
        </authorList>
    </citation>
    <scope>IDENTIFICATION</scope>
</reference>
<evidence type="ECO:0000313" key="1">
    <source>
        <dbReference type="Proteomes" id="UP000887565"/>
    </source>
</evidence>
<dbReference type="WBParaSite" id="nRc.2.0.1.t27853-RA">
    <property type="protein sequence ID" value="nRc.2.0.1.t27853-RA"/>
    <property type="gene ID" value="nRc.2.0.1.g27853"/>
</dbReference>
<name>A0A915JP29_ROMCU</name>
<protein>
    <submittedName>
        <fullName evidence="2">Uncharacterized protein</fullName>
    </submittedName>
</protein>